<dbReference type="Proteomes" id="UP000184758">
    <property type="component" value="Unassembled WGS sequence"/>
</dbReference>
<dbReference type="AlphaFoldDB" id="A0A1N6EW43"/>
<accession>A0A1N6EW43</accession>
<name>A0A1N6EW43_9LACT</name>
<dbReference type="eggNOG" id="ENOG502ZI45">
    <property type="taxonomic scope" value="Bacteria"/>
</dbReference>
<feature type="transmembrane region" description="Helical" evidence="1">
    <location>
        <begin position="7"/>
        <end position="24"/>
    </location>
</feature>
<proteinExistence type="predicted"/>
<dbReference type="EMBL" id="FSRN01000001">
    <property type="protein sequence ID" value="SIN87163.1"/>
    <property type="molecule type" value="Genomic_DNA"/>
</dbReference>
<protein>
    <submittedName>
        <fullName evidence="2">Uncharacterized protein</fullName>
    </submittedName>
</protein>
<keyword evidence="1" id="KW-0472">Membrane</keyword>
<keyword evidence="3" id="KW-1185">Reference proteome</keyword>
<sequence length="58" mass="6777">MKKETGTLIGLLLFIILITAKLWLKATFEIQLLGLVTLIAVSWFLKYEIMKRIKRKVK</sequence>
<evidence type="ECO:0000313" key="3">
    <source>
        <dbReference type="Proteomes" id="UP000184758"/>
    </source>
</evidence>
<keyword evidence="1" id="KW-1133">Transmembrane helix</keyword>
<dbReference type="RefSeq" id="WP_156097500.1">
    <property type="nucleotide sequence ID" value="NZ_FSRN01000001.1"/>
</dbReference>
<organism evidence="2 3">
    <name type="scientific">Carnobacterium alterfunditum</name>
    <dbReference type="NCBI Taxonomy" id="28230"/>
    <lineage>
        <taxon>Bacteria</taxon>
        <taxon>Bacillati</taxon>
        <taxon>Bacillota</taxon>
        <taxon>Bacilli</taxon>
        <taxon>Lactobacillales</taxon>
        <taxon>Carnobacteriaceae</taxon>
        <taxon>Carnobacterium</taxon>
    </lineage>
</organism>
<keyword evidence="1" id="KW-0812">Transmembrane</keyword>
<evidence type="ECO:0000313" key="2">
    <source>
        <dbReference type="EMBL" id="SIN87163.1"/>
    </source>
</evidence>
<reference evidence="3" key="1">
    <citation type="submission" date="2016-11" db="EMBL/GenBank/DDBJ databases">
        <authorList>
            <person name="Varghese N."/>
            <person name="Submissions S."/>
        </authorList>
    </citation>
    <scope>NUCLEOTIDE SEQUENCE [LARGE SCALE GENOMIC DNA]</scope>
    <source>
        <strain evidence="3">313</strain>
    </source>
</reference>
<gene>
    <name evidence="2" type="ORF">SAMN05878443_0235</name>
</gene>
<evidence type="ECO:0000256" key="1">
    <source>
        <dbReference type="SAM" id="Phobius"/>
    </source>
</evidence>
<feature type="transmembrane region" description="Helical" evidence="1">
    <location>
        <begin position="30"/>
        <end position="49"/>
    </location>
</feature>